<organism evidence="2 3">
    <name type="scientific">Streptomyces cuspidosporus</name>
    <dbReference type="NCBI Taxonomy" id="66882"/>
    <lineage>
        <taxon>Bacteria</taxon>
        <taxon>Bacillati</taxon>
        <taxon>Actinomycetota</taxon>
        <taxon>Actinomycetes</taxon>
        <taxon>Kitasatosporales</taxon>
        <taxon>Streptomycetaceae</taxon>
        <taxon>Streptomyces</taxon>
    </lineage>
</organism>
<dbReference type="PANTHER" id="PTHR36848:SF2">
    <property type="entry name" value="SECRETED PROTEIN"/>
    <property type="match status" value="1"/>
</dbReference>
<feature type="region of interest" description="Disordered" evidence="1">
    <location>
        <begin position="157"/>
        <end position="179"/>
    </location>
</feature>
<dbReference type="Gene3D" id="2.60.120.260">
    <property type="entry name" value="Galactose-binding domain-like"/>
    <property type="match status" value="2"/>
</dbReference>
<dbReference type="EMBL" id="BAAASD010000020">
    <property type="protein sequence ID" value="GAA2352476.1"/>
    <property type="molecule type" value="Genomic_DNA"/>
</dbReference>
<evidence type="ECO:0000313" key="2">
    <source>
        <dbReference type="EMBL" id="GAA2352476.1"/>
    </source>
</evidence>
<dbReference type="PANTHER" id="PTHR36848">
    <property type="entry name" value="DNA-BINDING PROTEIN (PUTATIVE SECRETED PROTEIN)-RELATED"/>
    <property type="match status" value="1"/>
</dbReference>
<accession>A0ABN3GKE7</accession>
<dbReference type="SUPFAM" id="SSF49785">
    <property type="entry name" value="Galactose-binding domain-like"/>
    <property type="match status" value="1"/>
</dbReference>
<keyword evidence="3" id="KW-1185">Reference proteome</keyword>
<gene>
    <name evidence="2" type="ORF">GCM10010246_46450</name>
</gene>
<evidence type="ECO:0000256" key="1">
    <source>
        <dbReference type="SAM" id="MobiDB-lite"/>
    </source>
</evidence>
<name>A0ABN3GKE7_9ACTN</name>
<evidence type="ECO:0008006" key="4">
    <source>
        <dbReference type="Google" id="ProtNLM"/>
    </source>
</evidence>
<dbReference type="RefSeq" id="WP_346176331.1">
    <property type="nucleotide sequence ID" value="NZ_BAAASD010000020.1"/>
</dbReference>
<reference evidence="2 3" key="1">
    <citation type="journal article" date="2019" name="Int. J. Syst. Evol. Microbiol.">
        <title>The Global Catalogue of Microorganisms (GCM) 10K type strain sequencing project: providing services to taxonomists for standard genome sequencing and annotation.</title>
        <authorList>
            <consortium name="The Broad Institute Genomics Platform"/>
            <consortium name="The Broad Institute Genome Sequencing Center for Infectious Disease"/>
            <person name="Wu L."/>
            <person name="Ma J."/>
        </authorList>
    </citation>
    <scope>NUCLEOTIDE SEQUENCE [LARGE SCALE GENOMIC DNA]</scope>
    <source>
        <strain evidence="2 3">JCM 4316</strain>
    </source>
</reference>
<evidence type="ECO:0000313" key="3">
    <source>
        <dbReference type="Proteomes" id="UP001500253"/>
    </source>
</evidence>
<dbReference type="InterPro" id="IPR053161">
    <property type="entry name" value="Ulvan_degrading_GH"/>
</dbReference>
<comment type="caution">
    <text evidence="2">The sequence shown here is derived from an EMBL/GenBank/DDBJ whole genome shotgun (WGS) entry which is preliminary data.</text>
</comment>
<sequence>MTDGARELLARFTDPAPEYGPLPIWWWSGAKVTRDRLRRQMAELTSQGIRQAVVMCLAPTGPTFGSLADDPPYLSEEWLRLLDGVCADAEELGFSLWMYDQIGFSGANFQGRLTAEHPEFAGLALHRTRVVAGDGETVVRPPTGHTPLAAYAVPARGAGASRDGGARDGGAPRDGGGPAGRVAVPVVGGAARWSGGPAELTLVHSGVSGFDYFGEAACAALLDRVHGTLERHVGKWFGRAIGGFFQDELPALPTWGRDFAGTFAQAYGYDLVPELWALWEGGDPHAARVRRDYHEHRARLGRRAFFDPQEAFFARHGLVCGFDQPSPAREGDPVGGVRVYGDYQGTHAGYGAPGSDHWGDAKVHSSMAHALGHGRTWIEAFHSSGWGGTLEETYDWLAPFLRRGATLYDPHAVYYSTVGGWWEWAPPSTCWRQPYWSSYHVFATAVARLCSVLTEGGHVCDTVLLSPTTTAQAYLTLDGPLAPATEAGRLYHELNGVNCWFAERRGVLERAGLDHDTFDENTLAGGEVTADETGAALVIGHERYRTVVLPGPRALGAAAARTLVRFATAGGRVVCVARAPELFPGGPDTDDPATDGPDAARLFADAVARGLITVVERAEQVPEAVARGPLRITADAPYLLRRHRDALILALTAHDDTTGTRAPIVGFPMGDWPTEGFSWERYWEQLRTAGYDFVPADGRTARVRVEGPARPRAQRWDPGTGDRTELAVTRAPDGAWLIEVAFEDGAVALVVLAEELPEPTRAPLGPARETIPLPGPWRGLATSTLDNSDGDLAAAHRTGVLPIEVWRLEHLDPGDGPDGARWRPVTAGFGPFALVQGPDSDQWRPARWSLSRGIPDDPLHDERLGPKGYVPEEFLDWRAVPAGGRVAVRTHLTIPDREGLHLAVGAGAARRVLLDGAELPLEGEGYRTFSALPASARGRTVALEIELTAVEDGPVRASFAVVRDPDAFRRPEWIEAGDGSVPGRTHELTLRARLDRLPDDPVVQVAADGACAVLVNGVEVGRQGDFSPYPGHRDIRVHPYDLGELLRVGENTLTLRVTDAGTTPTGAALDSAPPARGGPGWLSGSGDWRASRDGAPVPLRRRTASGGRDPRWVCSWARPHPLPGAHWLEPAAAPGDVVEPLVPDLAPGPERVERLRFPAPLGTVALRVPTPLDVTVEIEGRRYATDREGRVRLPAPLAAATPVLLEVVAVDGRRGGALLDAAIEAEVTEAPVDLVPWEELGLRALGGRVRYRTTVHLPRPPAGRTLLDLGEVRGTAEIHVNGALAGRRVWGPWTVEVTDALKAGDNDIEIVVSGTLAGYLDDASPTRAVAAGQVRTGLFGPVRLRLVKE</sequence>
<protein>
    <recommendedName>
        <fullName evidence="4">DNA-binding protein</fullName>
    </recommendedName>
</protein>
<proteinExistence type="predicted"/>
<dbReference type="InterPro" id="IPR008979">
    <property type="entry name" value="Galactose-bd-like_sf"/>
</dbReference>
<feature type="region of interest" description="Disordered" evidence="1">
    <location>
        <begin position="1060"/>
        <end position="1104"/>
    </location>
</feature>
<dbReference type="Proteomes" id="UP001500253">
    <property type="component" value="Unassembled WGS sequence"/>
</dbReference>